<reference evidence="1" key="2">
    <citation type="journal article" date="2018" name="Food Control">
        <title>Characterization of Lactococcus lactis isolates from herbs, fruits and vegetables for use as biopreservatives against Listeria monocytogenes in cheese.</title>
        <authorList>
            <person name="Ho V."/>
            <person name="Lo R."/>
            <person name="Bansal N."/>
            <person name="Turner M.S."/>
        </authorList>
    </citation>
    <scope>NUCLEOTIDE SEQUENCE</scope>
    <source>
        <strain evidence="1">537</strain>
    </source>
</reference>
<proteinExistence type="predicted"/>
<accession>A0AAP8DZE8</accession>
<dbReference type="EMBL" id="MTJS01000007">
    <property type="protein sequence ID" value="PFG87534.1"/>
    <property type="molecule type" value="Genomic_DNA"/>
</dbReference>
<dbReference type="Proteomes" id="UP000225275">
    <property type="component" value="Unassembled WGS sequence"/>
</dbReference>
<gene>
    <name evidence="1" type="ORF">BW154_12450</name>
</gene>
<sequence length="162" mass="18934">MNKVVERRQKKLEQAVAQKDWKEVSKLLDQPFENLERQGRQYGLIHLNYKIDLDTSETDLYEIIPSGTLNPEELYLLKEDSQSQVPKTTLEMVKSLVSEKDYIYFKAYHDLDFYPKNENGDKENENWTKLVSVLKAQGIKTSGKTVKAHIRDTQALLESHFK</sequence>
<comment type="caution">
    <text evidence="1">The sequence shown here is derived from an EMBL/GenBank/DDBJ whole genome shotgun (WGS) entry which is preliminary data.</text>
</comment>
<organism evidence="1 2">
    <name type="scientific">Lactococcus lactis</name>
    <dbReference type="NCBI Taxonomy" id="1358"/>
    <lineage>
        <taxon>Bacteria</taxon>
        <taxon>Bacillati</taxon>
        <taxon>Bacillota</taxon>
        <taxon>Bacilli</taxon>
        <taxon>Lactobacillales</taxon>
        <taxon>Streptococcaceae</taxon>
        <taxon>Lactococcus</taxon>
    </lineage>
</organism>
<protein>
    <submittedName>
        <fullName evidence="1">Uncharacterized protein</fullName>
    </submittedName>
</protein>
<evidence type="ECO:0000313" key="2">
    <source>
        <dbReference type="Proteomes" id="UP000225275"/>
    </source>
</evidence>
<name>A0AAP8DZE8_9LACT</name>
<reference evidence="1" key="1">
    <citation type="submission" date="2017-01" db="EMBL/GenBank/DDBJ databases">
        <authorList>
            <person name="Lo R."/>
        </authorList>
    </citation>
    <scope>NUCLEOTIDE SEQUENCE</scope>
    <source>
        <strain evidence="1">537</strain>
    </source>
</reference>
<evidence type="ECO:0000313" key="1">
    <source>
        <dbReference type="EMBL" id="PFG87534.1"/>
    </source>
</evidence>
<dbReference type="AlphaFoldDB" id="A0AAP8DZE8"/>
<dbReference type="RefSeq" id="WP_098394251.1">
    <property type="nucleotide sequence ID" value="NZ_JAOWLS010000011.1"/>
</dbReference>